<evidence type="ECO:0000313" key="5">
    <source>
        <dbReference type="Proteomes" id="UP000285301"/>
    </source>
</evidence>
<dbReference type="CDD" id="cd03177">
    <property type="entry name" value="GST_C_Delta_Epsilon"/>
    <property type="match status" value="3"/>
</dbReference>
<dbReference type="OrthoDB" id="37920at2759"/>
<sequence length="514" mass="59422">MLDFDLGSLYPAALEWMNPPFFEKKPHDREKEKVVIEKLKLLNELISESRFAAGDHLTIADFSLLASVSTILATEHNLNQYPNIKSWITLLENELPYHKELIMPHIDALKPYLVDKSGAHDPNNNRQWIHFMGKVISKDSFQFSNNQTFFKSRAINRYLVNQYAPGNHLYPDDPKRQAVIDRLLDFDLGTLYPIAGDWMYTPIWKNVPRDAEKEKVLSEKLKLLDQLVGKGPYAAGEQLTIADFSLVTTLQTINAAGHDLDQYSNLKSWLNRLEQELPYYKEFVESHIKALMPWFEQKKMPINFYEDQGSPACLSIKMVVNHLNIPVNLIRISMPAYEHLNPEFVKINPAHTIPTIVDNGFTLWESRAIMRYLVNEYSFGNDLYPNDAKKQAIIDRMLDFDLGSLYPTATEWMYPPVLENKSPNPEKEEALSEKLKLLDYFLSKDVYVAGDNLTIADFSLLSSVITFHAAGHNIDQYANIKSWLNRLEKELSYYNRLVLPHIDILIPWFAPLRK</sequence>
<dbReference type="InterPro" id="IPR040079">
    <property type="entry name" value="Glutathione_S-Trfase"/>
</dbReference>
<proteinExistence type="predicted"/>
<dbReference type="STRING" id="1965070.A0A443QY16"/>
<dbReference type="SUPFAM" id="SSF47616">
    <property type="entry name" value="GST C-terminal domain-like"/>
    <property type="match status" value="3"/>
</dbReference>
<dbReference type="PANTHER" id="PTHR43969:SF9">
    <property type="entry name" value="GLUTATHIONE S TRANSFERASE D10, ISOFORM A-RELATED"/>
    <property type="match status" value="1"/>
</dbReference>
<name>A0A443QY16_9ACAR</name>
<dbReference type="InterPro" id="IPR036282">
    <property type="entry name" value="Glutathione-S-Trfase_C_sf"/>
</dbReference>
<evidence type="ECO:0000256" key="1">
    <source>
        <dbReference type="ARBA" id="ARBA00011738"/>
    </source>
</evidence>
<feature type="domain" description="GST C-terminal" evidence="3">
    <location>
        <begin position="1"/>
        <end position="112"/>
    </location>
</feature>
<reference evidence="4 5" key="1">
    <citation type="journal article" date="2018" name="Gigascience">
        <title>Genomes of trombidid mites reveal novel predicted allergens and laterally-transferred genes associated with secondary metabolism.</title>
        <authorList>
            <person name="Dong X."/>
            <person name="Chaisiri K."/>
            <person name="Xia D."/>
            <person name="Armstrong S.D."/>
            <person name="Fang Y."/>
            <person name="Donnelly M.J."/>
            <person name="Kadowaki T."/>
            <person name="McGarry J.W."/>
            <person name="Darby A.C."/>
            <person name="Makepeace B.L."/>
        </authorList>
    </citation>
    <scope>NUCLEOTIDE SEQUENCE [LARGE SCALE GENOMIC DNA]</scope>
    <source>
        <strain evidence="4">UoL-WK</strain>
    </source>
</reference>
<dbReference type="EMBL" id="NCKU01003246">
    <property type="protein sequence ID" value="RWS07898.1"/>
    <property type="molecule type" value="Genomic_DNA"/>
</dbReference>
<dbReference type="SFLD" id="SFLDG01153">
    <property type="entry name" value="Main.4:_Theta-like"/>
    <property type="match status" value="1"/>
</dbReference>
<feature type="domain" description="GST C-terminal" evidence="3">
    <location>
        <begin position="387"/>
        <end position="514"/>
    </location>
</feature>
<feature type="domain" description="GST C-terminal" evidence="3">
    <location>
        <begin position="173"/>
        <end position="302"/>
    </location>
</feature>
<organism evidence="4 5">
    <name type="scientific">Dinothrombium tinctorium</name>
    <dbReference type="NCBI Taxonomy" id="1965070"/>
    <lineage>
        <taxon>Eukaryota</taxon>
        <taxon>Metazoa</taxon>
        <taxon>Ecdysozoa</taxon>
        <taxon>Arthropoda</taxon>
        <taxon>Chelicerata</taxon>
        <taxon>Arachnida</taxon>
        <taxon>Acari</taxon>
        <taxon>Acariformes</taxon>
        <taxon>Trombidiformes</taxon>
        <taxon>Prostigmata</taxon>
        <taxon>Anystina</taxon>
        <taxon>Parasitengona</taxon>
        <taxon>Trombidioidea</taxon>
        <taxon>Trombidiidae</taxon>
        <taxon>Dinothrombium</taxon>
    </lineage>
</organism>
<comment type="subunit">
    <text evidence="1">Homodimer.</text>
</comment>
<evidence type="ECO:0000259" key="3">
    <source>
        <dbReference type="PROSITE" id="PS50405"/>
    </source>
</evidence>
<dbReference type="PROSITE" id="PS50405">
    <property type="entry name" value="GST_CTER"/>
    <property type="match status" value="3"/>
</dbReference>
<evidence type="ECO:0000313" key="4">
    <source>
        <dbReference type="EMBL" id="RWS07898.1"/>
    </source>
</evidence>
<dbReference type="Pfam" id="PF14497">
    <property type="entry name" value="GST_C_3"/>
    <property type="match status" value="1"/>
</dbReference>
<dbReference type="PANTHER" id="PTHR43969">
    <property type="entry name" value="GLUTATHIONE S TRANSFERASE D10, ISOFORM A-RELATED"/>
    <property type="match status" value="1"/>
</dbReference>
<dbReference type="Pfam" id="PF13409">
    <property type="entry name" value="GST_N_2"/>
    <property type="match status" value="1"/>
</dbReference>
<feature type="domain" description="GST N-terminal" evidence="2">
    <location>
        <begin position="300"/>
        <end position="381"/>
    </location>
</feature>
<dbReference type="SFLD" id="SFLDG00358">
    <property type="entry name" value="Main_(cytGST)"/>
    <property type="match status" value="1"/>
</dbReference>
<dbReference type="Proteomes" id="UP000285301">
    <property type="component" value="Unassembled WGS sequence"/>
</dbReference>
<dbReference type="Pfam" id="PF00043">
    <property type="entry name" value="GST_C"/>
    <property type="match status" value="1"/>
</dbReference>
<gene>
    <name evidence="4" type="ORF">B4U79_01397</name>
</gene>
<protein>
    <submittedName>
        <fullName evidence="4">Uncharacterized protein</fullName>
    </submittedName>
</protein>
<dbReference type="Pfam" id="PF13410">
    <property type="entry name" value="GST_C_2"/>
    <property type="match status" value="1"/>
</dbReference>
<dbReference type="InterPro" id="IPR004046">
    <property type="entry name" value="GST_C"/>
</dbReference>
<keyword evidence="5" id="KW-1185">Reference proteome</keyword>
<dbReference type="AlphaFoldDB" id="A0A443QY16"/>
<dbReference type="InterPro" id="IPR004045">
    <property type="entry name" value="Glutathione_S-Trfase_N"/>
</dbReference>
<comment type="caution">
    <text evidence="4">The sequence shown here is derived from an EMBL/GenBank/DDBJ whole genome shotgun (WGS) entry which is preliminary data.</text>
</comment>
<dbReference type="Gene3D" id="3.40.30.10">
    <property type="entry name" value="Glutaredoxin"/>
    <property type="match status" value="1"/>
</dbReference>
<dbReference type="SFLD" id="SFLDS00019">
    <property type="entry name" value="Glutathione_Transferase_(cytos"/>
    <property type="match status" value="2"/>
</dbReference>
<dbReference type="GO" id="GO:0006749">
    <property type="term" value="P:glutathione metabolic process"/>
    <property type="evidence" value="ECO:0007669"/>
    <property type="project" value="TreeGrafter"/>
</dbReference>
<accession>A0A443QY16</accession>
<evidence type="ECO:0000259" key="2">
    <source>
        <dbReference type="PROSITE" id="PS50404"/>
    </source>
</evidence>
<dbReference type="InterPro" id="IPR036249">
    <property type="entry name" value="Thioredoxin-like_sf"/>
</dbReference>
<dbReference type="Gene3D" id="1.20.1050.10">
    <property type="match status" value="3"/>
</dbReference>
<dbReference type="FunFam" id="1.20.1050.10:FF:000007">
    <property type="entry name" value="Glutathione S-transferase 1-1"/>
    <property type="match status" value="2"/>
</dbReference>
<dbReference type="InterPro" id="IPR010987">
    <property type="entry name" value="Glutathione-S-Trfase_C-like"/>
</dbReference>
<dbReference type="FunFam" id="3.40.30.10:FF:000034">
    <property type="entry name" value="glutathione S-transferase 1"/>
    <property type="match status" value="1"/>
</dbReference>
<dbReference type="PROSITE" id="PS50404">
    <property type="entry name" value="GST_NTER"/>
    <property type="match status" value="1"/>
</dbReference>
<dbReference type="SUPFAM" id="SSF52833">
    <property type="entry name" value="Thioredoxin-like"/>
    <property type="match status" value="1"/>
</dbReference>
<dbReference type="GO" id="GO:0004364">
    <property type="term" value="F:glutathione transferase activity"/>
    <property type="evidence" value="ECO:0007669"/>
    <property type="project" value="TreeGrafter"/>
</dbReference>